<dbReference type="Gene3D" id="2.40.10.10">
    <property type="entry name" value="Trypsin-like serine proteases"/>
    <property type="match status" value="2"/>
</dbReference>
<dbReference type="InterPro" id="IPR043504">
    <property type="entry name" value="Peptidase_S1_PA_chymotrypsin"/>
</dbReference>
<evidence type="ECO:0000256" key="1">
    <source>
        <dbReference type="ARBA" id="ARBA00007664"/>
    </source>
</evidence>
<sequence length="221" mass="22504">MRAHRTVTVVLVLLCAWLLAPQTALSRAAVEVRGGDRIYSDRGGRCTVGFNARGGEHLYALVSGHCVQGAATWFADPALTVPIAETGKVSFPGDDFAVLRYTNTSVSYPGEVSLGPAGVRDITGAAAPSVGQGVCRTGGATGYRCGTVRSLNVTVSYPEGTVYGLFQATLCADPGDGHGPAFSGTKALGLAAGASGNCASGGSSFYQPVTEALSAHGLTLY</sequence>
<dbReference type="RefSeq" id="WP_381827449.1">
    <property type="nucleotide sequence ID" value="NZ_JBHTCF010000002.1"/>
</dbReference>
<keyword evidence="4" id="KW-0720">Serine protease</keyword>
<reference evidence="8" key="1">
    <citation type="journal article" date="2019" name="Int. J. Syst. Evol. Microbiol.">
        <title>The Global Catalogue of Microorganisms (GCM) 10K type strain sequencing project: providing services to taxonomists for standard genome sequencing and annotation.</title>
        <authorList>
            <consortium name="The Broad Institute Genomics Platform"/>
            <consortium name="The Broad Institute Genome Sequencing Center for Infectious Disease"/>
            <person name="Wu L."/>
            <person name="Ma J."/>
        </authorList>
    </citation>
    <scope>NUCLEOTIDE SEQUENCE [LARGE SCALE GENOMIC DNA]</scope>
    <source>
        <strain evidence="8">SYNS20</strain>
    </source>
</reference>
<keyword evidence="3" id="KW-0378">Hydrolase</keyword>
<dbReference type="InterPro" id="IPR009003">
    <property type="entry name" value="Peptidase_S1_PA"/>
</dbReference>
<dbReference type="SUPFAM" id="SSF50494">
    <property type="entry name" value="Trypsin-like serine proteases"/>
    <property type="match status" value="1"/>
</dbReference>
<accession>A0ABW2JCW3</accession>
<evidence type="ECO:0000256" key="2">
    <source>
        <dbReference type="ARBA" id="ARBA00022670"/>
    </source>
</evidence>
<evidence type="ECO:0000256" key="6">
    <source>
        <dbReference type="SAM" id="SignalP"/>
    </source>
</evidence>
<gene>
    <name evidence="7" type="ORF">ACFQVC_06425</name>
</gene>
<organism evidence="7 8">
    <name type="scientific">Streptomyces monticola</name>
    <dbReference type="NCBI Taxonomy" id="2666263"/>
    <lineage>
        <taxon>Bacteria</taxon>
        <taxon>Bacillati</taxon>
        <taxon>Actinomycetota</taxon>
        <taxon>Actinomycetes</taxon>
        <taxon>Kitasatosporales</taxon>
        <taxon>Streptomycetaceae</taxon>
        <taxon>Streptomyces</taxon>
    </lineage>
</organism>
<dbReference type="PIRSF" id="PIRSF001134">
    <property type="entry name" value="Streptogrisin"/>
    <property type="match status" value="1"/>
</dbReference>
<keyword evidence="8" id="KW-1185">Reference proteome</keyword>
<name>A0ABW2JCW3_9ACTN</name>
<dbReference type="EMBL" id="JBHTCF010000002">
    <property type="protein sequence ID" value="MFC7303849.1"/>
    <property type="molecule type" value="Genomic_DNA"/>
</dbReference>
<dbReference type="CDD" id="cd21112">
    <property type="entry name" value="alphaLP-like"/>
    <property type="match status" value="1"/>
</dbReference>
<protein>
    <submittedName>
        <fullName evidence="7">S1 family peptidase</fullName>
    </submittedName>
</protein>
<evidence type="ECO:0000256" key="3">
    <source>
        <dbReference type="ARBA" id="ARBA00022801"/>
    </source>
</evidence>
<keyword evidence="6" id="KW-0732">Signal</keyword>
<keyword evidence="2" id="KW-0645">Protease</keyword>
<dbReference type="InterPro" id="IPR001316">
    <property type="entry name" value="Pept_S1A_streptogrisin"/>
</dbReference>
<evidence type="ECO:0000256" key="5">
    <source>
        <dbReference type="ARBA" id="ARBA00023157"/>
    </source>
</evidence>
<keyword evidence="5" id="KW-1015">Disulfide bond</keyword>
<dbReference type="PRINTS" id="PR00861">
    <property type="entry name" value="ALYTICPTASE"/>
</dbReference>
<feature type="chain" id="PRO_5045457566" evidence="6">
    <location>
        <begin position="27"/>
        <end position="221"/>
    </location>
</feature>
<evidence type="ECO:0000313" key="7">
    <source>
        <dbReference type="EMBL" id="MFC7303849.1"/>
    </source>
</evidence>
<evidence type="ECO:0000256" key="4">
    <source>
        <dbReference type="ARBA" id="ARBA00022825"/>
    </source>
</evidence>
<proteinExistence type="inferred from homology"/>
<comment type="caution">
    <text evidence="7">The sequence shown here is derived from an EMBL/GenBank/DDBJ whole genome shotgun (WGS) entry which is preliminary data.</text>
</comment>
<feature type="signal peptide" evidence="6">
    <location>
        <begin position="1"/>
        <end position="26"/>
    </location>
</feature>
<evidence type="ECO:0000313" key="8">
    <source>
        <dbReference type="Proteomes" id="UP001596523"/>
    </source>
</evidence>
<comment type="similarity">
    <text evidence="1">Belongs to the peptidase S1 family.</text>
</comment>
<dbReference type="Proteomes" id="UP001596523">
    <property type="component" value="Unassembled WGS sequence"/>
</dbReference>